<comment type="caution">
    <text evidence="2">The sequence shown here is derived from an EMBL/GenBank/DDBJ whole genome shotgun (WGS) entry which is preliminary data.</text>
</comment>
<keyword evidence="1" id="KW-0472">Membrane</keyword>
<dbReference type="Gramene" id="mRNA:HanXRQr2_Chr02g0076461">
    <property type="protein sequence ID" value="CDS:HanXRQr2_Chr02g0076461.1"/>
    <property type="gene ID" value="HanXRQr2_Chr02g0076461"/>
</dbReference>
<dbReference type="Proteomes" id="UP000215914">
    <property type="component" value="Unassembled WGS sequence"/>
</dbReference>
<feature type="transmembrane region" description="Helical" evidence="1">
    <location>
        <begin position="21"/>
        <end position="44"/>
    </location>
</feature>
<protein>
    <submittedName>
        <fullName evidence="2">Uncharacterized protein</fullName>
    </submittedName>
</protein>
<gene>
    <name evidence="2" type="ORF">HanXRQr2_Chr02g0076461</name>
</gene>
<dbReference type="EMBL" id="MNCJ02000317">
    <property type="protein sequence ID" value="KAF5819334.1"/>
    <property type="molecule type" value="Genomic_DNA"/>
</dbReference>
<accession>A0A9K3P0C5</accession>
<name>A0A9K3P0C5_HELAN</name>
<sequence length="59" mass="7112">MKICVMISVENQIYRKWINKCWQVNQMLLILLPMFILKLMLYVMNLIQVSPTSFYLARS</sequence>
<reference evidence="2" key="1">
    <citation type="journal article" date="2017" name="Nature">
        <title>The sunflower genome provides insights into oil metabolism, flowering and Asterid evolution.</title>
        <authorList>
            <person name="Badouin H."/>
            <person name="Gouzy J."/>
            <person name="Grassa C.J."/>
            <person name="Murat F."/>
            <person name="Staton S.E."/>
            <person name="Cottret L."/>
            <person name="Lelandais-Briere C."/>
            <person name="Owens G.L."/>
            <person name="Carrere S."/>
            <person name="Mayjonade B."/>
            <person name="Legrand L."/>
            <person name="Gill N."/>
            <person name="Kane N.C."/>
            <person name="Bowers J.E."/>
            <person name="Hubner S."/>
            <person name="Bellec A."/>
            <person name="Berard A."/>
            <person name="Berges H."/>
            <person name="Blanchet N."/>
            <person name="Boniface M.C."/>
            <person name="Brunel D."/>
            <person name="Catrice O."/>
            <person name="Chaidir N."/>
            <person name="Claudel C."/>
            <person name="Donnadieu C."/>
            <person name="Faraut T."/>
            <person name="Fievet G."/>
            <person name="Helmstetter N."/>
            <person name="King M."/>
            <person name="Knapp S.J."/>
            <person name="Lai Z."/>
            <person name="Le Paslier M.C."/>
            <person name="Lippi Y."/>
            <person name="Lorenzon L."/>
            <person name="Mandel J.R."/>
            <person name="Marage G."/>
            <person name="Marchand G."/>
            <person name="Marquand E."/>
            <person name="Bret-Mestries E."/>
            <person name="Morien E."/>
            <person name="Nambeesan S."/>
            <person name="Nguyen T."/>
            <person name="Pegot-Espagnet P."/>
            <person name="Pouilly N."/>
            <person name="Raftis F."/>
            <person name="Sallet E."/>
            <person name="Schiex T."/>
            <person name="Thomas J."/>
            <person name="Vandecasteele C."/>
            <person name="Vares D."/>
            <person name="Vear F."/>
            <person name="Vautrin S."/>
            <person name="Crespi M."/>
            <person name="Mangin B."/>
            <person name="Burke J.M."/>
            <person name="Salse J."/>
            <person name="Munos S."/>
            <person name="Vincourt P."/>
            <person name="Rieseberg L.H."/>
            <person name="Langlade N.B."/>
        </authorList>
    </citation>
    <scope>NUCLEOTIDE SEQUENCE</scope>
    <source>
        <tissue evidence="2">Leaves</tissue>
    </source>
</reference>
<evidence type="ECO:0000313" key="2">
    <source>
        <dbReference type="EMBL" id="KAF5819334.1"/>
    </source>
</evidence>
<evidence type="ECO:0000256" key="1">
    <source>
        <dbReference type="SAM" id="Phobius"/>
    </source>
</evidence>
<keyword evidence="1" id="KW-0812">Transmembrane</keyword>
<dbReference type="AlphaFoldDB" id="A0A9K3P0C5"/>
<proteinExistence type="predicted"/>
<organism evidence="2 3">
    <name type="scientific">Helianthus annuus</name>
    <name type="common">Common sunflower</name>
    <dbReference type="NCBI Taxonomy" id="4232"/>
    <lineage>
        <taxon>Eukaryota</taxon>
        <taxon>Viridiplantae</taxon>
        <taxon>Streptophyta</taxon>
        <taxon>Embryophyta</taxon>
        <taxon>Tracheophyta</taxon>
        <taxon>Spermatophyta</taxon>
        <taxon>Magnoliopsida</taxon>
        <taxon>eudicotyledons</taxon>
        <taxon>Gunneridae</taxon>
        <taxon>Pentapetalae</taxon>
        <taxon>asterids</taxon>
        <taxon>campanulids</taxon>
        <taxon>Asterales</taxon>
        <taxon>Asteraceae</taxon>
        <taxon>Asteroideae</taxon>
        <taxon>Heliantheae alliance</taxon>
        <taxon>Heliantheae</taxon>
        <taxon>Helianthus</taxon>
    </lineage>
</organism>
<keyword evidence="3" id="KW-1185">Reference proteome</keyword>
<keyword evidence="1" id="KW-1133">Transmembrane helix</keyword>
<evidence type="ECO:0000313" key="3">
    <source>
        <dbReference type="Proteomes" id="UP000215914"/>
    </source>
</evidence>
<reference evidence="2" key="2">
    <citation type="submission" date="2020-06" db="EMBL/GenBank/DDBJ databases">
        <title>Helianthus annuus Genome sequencing and assembly Release 2.</title>
        <authorList>
            <person name="Gouzy J."/>
            <person name="Langlade N."/>
            <person name="Munos S."/>
        </authorList>
    </citation>
    <scope>NUCLEOTIDE SEQUENCE</scope>
    <source>
        <tissue evidence="2">Leaves</tissue>
    </source>
</reference>